<evidence type="ECO:0000259" key="1">
    <source>
        <dbReference type="Pfam" id="PF00535"/>
    </source>
</evidence>
<dbReference type="InterPro" id="IPR001173">
    <property type="entry name" value="Glyco_trans_2-like"/>
</dbReference>
<sequence length="254" mass="29692">MSNEVNSMVSIVTPVYNAERFLEETILSVLNQTYTNFELILVNDCSKDNSINIINKFMEKDCRIKFIDLKENGGAARARNIGIKSAEGKYLAFIDSDDLWKKDKLEKQVSFMEKNKIVFSYTAYEMINEGGKKLDKIVKCKDVITYKDLLRYNKIGCLTVMIDISIIKNLQMEYINHEDYATWLKILKQGYDAYGIDEPLALYRKRDDSLSGNKLKAAKWTWNIIRNVEKTPLLKSIFYFNIYTFINFKKHIMK</sequence>
<name>A0ABU0MVF5_9FIRM</name>
<dbReference type="SUPFAM" id="SSF53448">
    <property type="entry name" value="Nucleotide-diphospho-sugar transferases"/>
    <property type="match status" value="1"/>
</dbReference>
<organism evidence="2 3">
    <name type="scientific">Paraclostridium ghonii</name>
    <dbReference type="NCBI Taxonomy" id="29358"/>
    <lineage>
        <taxon>Bacteria</taxon>
        <taxon>Bacillati</taxon>
        <taxon>Bacillota</taxon>
        <taxon>Clostridia</taxon>
        <taxon>Peptostreptococcales</taxon>
        <taxon>Peptostreptococcaceae</taxon>
        <taxon>Paraclostridium</taxon>
    </lineage>
</organism>
<evidence type="ECO:0000313" key="3">
    <source>
        <dbReference type="Proteomes" id="UP001232584"/>
    </source>
</evidence>
<reference evidence="2 3" key="1">
    <citation type="submission" date="2023-07" db="EMBL/GenBank/DDBJ databases">
        <title>Genomic Encyclopedia of Type Strains, Phase IV (KMG-IV): sequencing the most valuable type-strain genomes for metagenomic binning, comparative biology and taxonomic classification.</title>
        <authorList>
            <person name="Goeker M."/>
        </authorList>
    </citation>
    <scope>NUCLEOTIDE SEQUENCE [LARGE SCALE GENOMIC DNA]</scope>
    <source>
        <strain evidence="2 3">DSM 15049</strain>
    </source>
</reference>
<keyword evidence="3" id="KW-1185">Reference proteome</keyword>
<feature type="domain" description="Glycosyltransferase 2-like" evidence="1">
    <location>
        <begin position="10"/>
        <end position="129"/>
    </location>
</feature>
<proteinExistence type="predicted"/>
<protein>
    <submittedName>
        <fullName evidence="2">Glycosyltransferase involved in cell wall biosynthesis</fullName>
    </submittedName>
</protein>
<dbReference type="CDD" id="cd00761">
    <property type="entry name" value="Glyco_tranf_GTA_type"/>
    <property type="match status" value="1"/>
</dbReference>
<dbReference type="PANTHER" id="PTHR22916:SF3">
    <property type="entry name" value="UDP-GLCNAC:BETAGAL BETA-1,3-N-ACETYLGLUCOSAMINYLTRANSFERASE-LIKE PROTEIN 1"/>
    <property type="match status" value="1"/>
</dbReference>
<dbReference type="Pfam" id="PF00535">
    <property type="entry name" value="Glycos_transf_2"/>
    <property type="match status" value="1"/>
</dbReference>
<dbReference type="RefSeq" id="WP_307501068.1">
    <property type="nucleotide sequence ID" value="NZ_BAAACE010000026.1"/>
</dbReference>
<dbReference type="PANTHER" id="PTHR22916">
    <property type="entry name" value="GLYCOSYLTRANSFERASE"/>
    <property type="match status" value="1"/>
</dbReference>
<accession>A0ABU0MVF5</accession>
<gene>
    <name evidence="2" type="ORF">QOZ92_000007</name>
</gene>
<dbReference type="EMBL" id="JAUSWG010000001">
    <property type="protein sequence ID" value="MDQ0554897.1"/>
    <property type="molecule type" value="Genomic_DNA"/>
</dbReference>
<comment type="caution">
    <text evidence="2">The sequence shown here is derived from an EMBL/GenBank/DDBJ whole genome shotgun (WGS) entry which is preliminary data.</text>
</comment>
<dbReference type="Proteomes" id="UP001232584">
    <property type="component" value="Unassembled WGS sequence"/>
</dbReference>
<dbReference type="InterPro" id="IPR029044">
    <property type="entry name" value="Nucleotide-diphossugar_trans"/>
</dbReference>
<dbReference type="Gene3D" id="3.90.550.10">
    <property type="entry name" value="Spore Coat Polysaccharide Biosynthesis Protein SpsA, Chain A"/>
    <property type="match status" value="1"/>
</dbReference>
<evidence type="ECO:0000313" key="2">
    <source>
        <dbReference type="EMBL" id="MDQ0554897.1"/>
    </source>
</evidence>